<dbReference type="Proteomes" id="UP000229191">
    <property type="component" value="Unassembled WGS sequence"/>
</dbReference>
<name>A0A2M7BPQ8_9BACT</name>
<sequence length="76" mass="8468">MAGNICQHEGINITYSWYVVAQGNEKGERYMCQHCATDLSDMGYRVTLGGSNETSSYPLQPIDRRQIIYGGVMTTS</sequence>
<gene>
    <name evidence="1" type="ORF">COS53_02255</name>
</gene>
<reference evidence="2" key="1">
    <citation type="submission" date="2017-09" db="EMBL/GenBank/DDBJ databases">
        <title>Depth-based differentiation of microbial function through sediment-hosted aquifers and enrichment of novel symbionts in the deep terrestrial subsurface.</title>
        <authorList>
            <person name="Probst A.J."/>
            <person name="Ladd B."/>
            <person name="Jarett J.K."/>
            <person name="Geller-Mcgrath D.E."/>
            <person name="Sieber C.M.K."/>
            <person name="Emerson J.B."/>
            <person name="Anantharaman K."/>
            <person name="Thomas B.C."/>
            <person name="Malmstrom R."/>
            <person name="Stieglmeier M."/>
            <person name="Klingl A."/>
            <person name="Woyke T."/>
            <person name="Ryan C.M."/>
            <person name="Banfield J.F."/>
        </authorList>
    </citation>
    <scope>NUCLEOTIDE SEQUENCE [LARGE SCALE GENOMIC DNA]</scope>
</reference>
<comment type="caution">
    <text evidence="1">The sequence shown here is derived from an EMBL/GenBank/DDBJ whole genome shotgun (WGS) entry which is preliminary data.</text>
</comment>
<protein>
    <submittedName>
        <fullName evidence="1">Uncharacterized protein</fullName>
    </submittedName>
</protein>
<dbReference type="AlphaFoldDB" id="A0A2M7BPQ8"/>
<organism evidence="1 2">
    <name type="scientific">Candidatus Shapirobacteria bacterium CG03_land_8_20_14_0_80_35_14</name>
    <dbReference type="NCBI Taxonomy" id="1974878"/>
    <lineage>
        <taxon>Bacteria</taxon>
        <taxon>Candidatus Shapironibacteriota</taxon>
    </lineage>
</organism>
<proteinExistence type="predicted"/>
<dbReference type="EMBL" id="PEVB01000063">
    <property type="protein sequence ID" value="PIV07473.1"/>
    <property type="molecule type" value="Genomic_DNA"/>
</dbReference>
<evidence type="ECO:0000313" key="2">
    <source>
        <dbReference type="Proteomes" id="UP000229191"/>
    </source>
</evidence>
<evidence type="ECO:0000313" key="1">
    <source>
        <dbReference type="EMBL" id="PIV07473.1"/>
    </source>
</evidence>
<accession>A0A2M7BPQ8</accession>